<evidence type="ECO:0000313" key="2">
    <source>
        <dbReference type="Proteomes" id="UP000078200"/>
    </source>
</evidence>
<proteinExistence type="predicted"/>
<name>A0A1A9UE81_GLOAU</name>
<keyword evidence="2" id="KW-1185">Reference proteome</keyword>
<reference evidence="1" key="1">
    <citation type="submission" date="2020-05" db="UniProtKB">
        <authorList>
            <consortium name="EnsemblMetazoa"/>
        </authorList>
    </citation>
    <scope>IDENTIFICATION</scope>
    <source>
        <strain evidence="1">TTRI</strain>
    </source>
</reference>
<protein>
    <submittedName>
        <fullName evidence="1">Uncharacterized protein</fullName>
    </submittedName>
</protein>
<organism evidence="1 2">
    <name type="scientific">Glossina austeni</name>
    <name type="common">Savannah tsetse fly</name>
    <dbReference type="NCBI Taxonomy" id="7395"/>
    <lineage>
        <taxon>Eukaryota</taxon>
        <taxon>Metazoa</taxon>
        <taxon>Ecdysozoa</taxon>
        <taxon>Arthropoda</taxon>
        <taxon>Hexapoda</taxon>
        <taxon>Insecta</taxon>
        <taxon>Pterygota</taxon>
        <taxon>Neoptera</taxon>
        <taxon>Endopterygota</taxon>
        <taxon>Diptera</taxon>
        <taxon>Brachycera</taxon>
        <taxon>Muscomorpha</taxon>
        <taxon>Hippoboscoidea</taxon>
        <taxon>Glossinidae</taxon>
        <taxon>Glossina</taxon>
    </lineage>
</organism>
<sequence>MNVCLYQSTCDHRESSAVNWRTDERTNEYLRLFKNLFALGGFYCQLLIAKQSFPGTISFILSDDCNLFLQCLLIHHNSHDMCICMFAMFTLCALKYHPPVEDLKIDEARDWATRHVSYRDIAFLQLELKFSLPSAPNRLCYPLLTIAFQLLLPKLILDLEKLINLAGIGIVKEKLRFSLTNAQMLRGDKKNEEEMLRHKNREES</sequence>
<accession>A0A1A9UE81</accession>
<evidence type="ECO:0000313" key="1">
    <source>
        <dbReference type="EnsemblMetazoa" id="GAUT001816-PA"/>
    </source>
</evidence>
<dbReference type="EnsemblMetazoa" id="GAUT001816-RA">
    <property type="protein sequence ID" value="GAUT001816-PA"/>
    <property type="gene ID" value="GAUT001816"/>
</dbReference>
<dbReference type="AlphaFoldDB" id="A0A1A9UE81"/>
<dbReference type="VEuPathDB" id="VectorBase:GAUT001816"/>
<dbReference type="Proteomes" id="UP000078200">
    <property type="component" value="Unassembled WGS sequence"/>
</dbReference>